<dbReference type="GO" id="GO:0012505">
    <property type="term" value="C:endomembrane system"/>
    <property type="evidence" value="ECO:0007669"/>
    <property type="project" value="TreeGrafter"/>
</dbReference>
<comment type="caution">
    <text evidence="6">The sequence shown here is derived from an EMBL/GenBank/DDBJ whole genome shotgun (WGS) entry which is preliminary data.</text>
</comment>
<dbReference type="PANTHER" id="PTHR10281">
    <property type="entry name" value="MEMBRANE-ASSOCIATED PROGESTERONE RECEPTOR COMPONENT-RELATED"/>
    <property type="match status" value="1"/>
</dbReference>
<dbReference type="GO" id="GO:0016020">
    <property type="term" value="C:membrane"/>
    <property type="evidence" value="ECO:0007669"/>
    <property type="project" value="TreeGrafter"/>
</dbReference>
<dbReference type="SMART" id="SM01117">
    <property type="entry name" value="Cyt-b5"/>
    <property type="match status" value="1"/>
</dbReference>
<dbReference type="OMA" id="GHKHYGP"/>
<dbReference type="Proteomes" id="UP000288216">
    <property type="component" value="Unassembled WGS sequence"/>
</dbReference>
<proteinExistence type="inferred from homology"/>
<dbReference type="OrthoDB" id="10257697at2759"/>
<evidence type="ECO:0000256" key="2">
    <source>
        <dbReference type="ARBA" id="ARBA00038357"/>
    </source>
</evidence>
<dbReference type="InterPro" id="IPR001199">
    <property type="entry name" value="Cyt_B5-like_heme/steroid-bd"/>
</dbReference>
<dbReference type="PANTHER" id="PTHR10281:SF4">
    <property type="entry name" value="NEUFERRICIN"/>
    <property type="match status" value="1"/>
</dbReference>
<evidence type="ECO:0000256" key="1">
    <source>
        <dbReference type="ARBA" id="ARBA00037690"/>
    </source>
</evidence>
<feature type="domain" description="Cytochrome b5 heme-binding" evidence="5">
    <location>
        <begin position="70"/>
        <end position="166"/>
    </location>
</feature>
<comment type="similarity">
    <text evidence="2">Belongs to the cytochrome b5 family. MAPR subfamily.</text>
</comment>
<dbReference type="STRING" id="75743.A0A401PCI3"/>
<keyword evidence="7" id="KW-1185">Reference proteome</keyword>
<sequence length="294" mass="32149">GSWRRGLGSWRRAPGAAAMLQPLLLCLLCVSVALLLPLDVWSLLNRCFAGWFEGAAGSPLGARSTPSRLFTKSELSRYTGEKGSEGLYLAVLGQVFDVSKGKKHYGPGGSYSFFAGRDACRAFVSGDFTENGLVDDVSGLSPSEMLSLQEWLAFYKKEYLFKGKLIGPYYDHTGEATQALIDIELTVMHCKKLKAESELENKIFPSCNSEWTSTKGGRVWCSSRSGGIERNWAGVPRKLYKPGLRNHRCACVRTTGPPSNQPSSAQNRGDLDNPTLQEYEGCHSLSDSCAIPDT</sequence>
<gene>
    <name evidence="6" type="ORF">scyTo_0010863</name>
</gene>
<evidence type="ECO:0000313" key="6">
    <source>
        <dbReference type="EMBL" id="GCB70825.1"/>
    </source>
</evidence>
<dbReference type="Pfam" id="PF00173">
    <property type="entry name" value="Cyt-b5"/>
    <property type="match status" value="1"/>
</dbReference>
<name>A0A401PCI3_SCYTO</name>
<reference evidence="6 7" key="1">
    <citation type="journal article" date="2018" name="Nat. Ecol. Evol.">
        <title>Shark genomes provide insights into elasmobranch evolution and the origin of vertebrates.</title>
        <authorList>
            <person name="Hara Y"/>
            <person name="Yamaguchi K"/>
            <person name="Onimaru K"/>
            <person name="Kadota M"/>
            <person name="Koyanagi M"/>
            <person name="Keeley SD"/>
            <person name="Tatsumi K"/>
            <person name="Tanaka K"/>
            <person name="Motone F"/>
            <person name="Kageyama Y"/>
            <person name="Nozu R"/>
            <person name="Adachi N"/>
            <person name="Nishimura O"/>
            <person name="Nakagawa R"/>
            <person name="Tanegashima C"/>
            <person name="Kiyatake I"/>
            <person name="Matsumoto R"/>
            <person name="Murakumo K"/>
            <person name="Nishida K"/>
            <person name="Terakita A"/>
            <person name="Kuratani S"/>
            <person name="Sato K"/>
            <person name="Hyodo S Kuraku.S."/>
        </authorList>
    </citation>
    <scope>NUCLEOTIDE SEQUENCE [LARGE SCALE GENOMIC DNA]</scope>
</reference>
<evidence type="ECO:0000313" key="7">
    <source>
        <dbReference type="Proteomes" id="UP000288216"/>
    </source>
</evidence>
<dbReference type="InterPro" id="IPR036400">
    <property type="entry name" value="Cyt_B5-like_heme/steroid_sf"/>
</dbReference>
<dbReference type="EMBL" id="BFAA01004780">
    <property type="protein sequence ID" value="GCB70825.1"/>
    <property type="molecule type" value="Genomic_DNA"/>
</dbReference>
<organism evidence="6 7">
    <name type="scientific">Scyliorhinus torazame</name>
    <name type="common">Cloudy catshark</name>
    <name type="synonym">Catulus torazame</name>
    <dbReference type="NCBI Taxonomy" id="75743"/>
    <lineage>
        <taxon>Eukaryota</taxon>
        <taxon>Metazoa</taxon>
        <taxon>Chordata</taxon>
        <taxon>Craniata</taxon>
        <taxon>Vertebrata</taxon>
        <taxon>Chondrichthyes</taxon>
        <taxon>Elasmobranchii</taxon>
        <taxon>Galeomorphii</taxon>
        <taxon>Galeoidea</taxon>
        <taxon>Carcharhiniformes</taxon>
        <taxon>Scyliorhinidae</taxon>
        <taxon>Scyliorhinus</taxon>
    </lineage>
</organism>
<protein>
    <recommendedName>
        <fullName evidence="3">Neuferricin</fullName>
    </recommendedName>
    <alternativeName>
        <fullName evidence="4">Cytochrome b5 domain-containing protein 2</fullName>
    </alternativeName>
</protein>
<dbReference type="InterPro" id="IPR050577">
    <property type="entry name" value="MAPR/NEUFC/NENF-like"/>
</dbReference>
<accession>A0A401PCI3</accession>
<dbReference type="AlphaFoldDB" id="A0A401PCI3"/>
<evidence type="ECO:0000256" key="3">
    <source>
        <dbReference type="ARBA" id="ARBA00039568"/>
    </source>
</evidence>
<evidence type="ECO:0000259" key="5">
    <source>
        <dbReference type="SMART" id="SM01117"/>
    </source>
</evidence>
<evidence type="ECO:0000256" key="4">
    <source>
        <dbReference type="ARBA" id="ARBA00042241"/>
    </source>
</evidence>
<feature type="non-terminal residue" evidence="6">
    <location>
        <position position="1"/>
    </location>
</feature>
<dbReference type="Gene3D" id="3.10.120.10">
    <property type="entry name" value="Cytochrome b5-like heme/steroid binding domain"/>
    <property type="match status" value="1"/>
</dbReference>
<dbReference type="SUPFAM" id="SSF55856">
    <property type="entry name" value="Cytochrome b5-like heme/steroid binding domain"/>
    <property type="match status" value="1"/>
</dbReference>
<comment type="function">
    <text evidence="1">Heme-binding protein which promotes neuronal but not astrocyte differentiation.</text>
</comment>